<dbReference type="RefSeq" id="WP_168136347.1">
    <property type="nucleotide sequence ID" value="NZ_JAAVJH010000041.1"/>
</dbReference>
<proteinExistence type="predicted"/>
<sequence>MIALRFAKHYVTGLAVDRDTRRARLLAARRYPIESVPRRGILSGHWDGGTIVGAFRSGQGSFRVT</sequence>
<dbReference type="EMBL" id="JAAVJH010000041">
    <property type="protein sequence ID" value="NJR80874.1"/>
    <property type="molecule type" value="Genomic_DNA"/>
</dbReference>
<comment type="caution">
    <text evidence="1">The sequence shown here is derived from an EMBL/GenBank/DDBJ whole genome shotgun (WGS) entry which is preliminary data.</text>
</comment>
<accession>A0ABX1CTK6</accession>
<keyword evidence="2" id="KW-1185">Reference proteome</keyword>
<evidence type="ECO:0000313" key="1">
    <source>
        <dbReference type="EMBL" id="NJR80874.1"/>
    </source>
</evidence>
<organism evidence="1 2">
    <name type="scientific">Sphingomonas corticis</name>
    <dbReference type="NCBI Taxonomy" id="2722791"/>
    <lineage>
        <taxon>Bacteria</taxon>
        <taxon>Pseudomonadati</taxon>
        <taxon>Pseudomonadota</taxon>
        <taxon>Alphaproteobacteria</taxon>
        <taxon>Sphingomonadales</taxon>
        <taxon>Sphingomonadaceae</taxon>
        <taxon>Sphingomonas</taxon>
    </lineage>
</organism>
<reference evidence="1 2" key="1">
    <citation type="submission" date="2020-03" db="EMBL/GenBank/DDBJ databases">
        <authorList>
            <person name="Wang L."/>
            <person name="He N."/>
            <person name="Li Y."/>
            <person name="Fang Y."/>
            <person name="Zhang F."/>
        </authorList>
    </citation>
    <scope>NUCLEOTIDE SEQUENCE [LARGE SCALE GENOMIC DNA]</scope>
    <source>
        <strain evidence="1 2">36D10-4-7</strain>
    </source>
</reference>
<dbReference type="Proteomes" id="UP000732399">
    <property type="component" value="Unassembled WGS sequence"/>
</dbReference>
<evidence type="ECO:0000313" key="2">
    <source>
        <dbReference type="Proteomes" id="UP000732399"/>
    </source>
</evidence>
<name>A0ABX1CTK6_9SPHN</name>
<protein>
    <submittedName>
        <fullName evidence="1">Uncharacterized protein</fullName>
    </submittedName>
</protein>
<gene>
    <name evidence="1" type="ORF">HBH26_20115</name>
</gene>